<protein>
    <submittedName>
        <fullName evidence="2">Uncharacterized protein</fullName>
    </submittedName>
</protein>
<evidence type="ECO:0000313" key="2">
    <source>
        <dbReference type="EMBL" id="KAK7231716.1"/>
    </source>
</evidence>
<keyword evidence="3" id="KW-1185">Reference proteome</keyword>
<dbReference type="Proteomes" id="UP001363151">
    <property type="component" value="Unassembled WGS sequence"/>
</dbReference>
<accession>A0ABR1FIZ0</accession>
<gene>
    <name evidence="2" type="ORF">SO694_00123088</name>
</gene>
<feature type="region of interest" description="Disordered" evidence="1">
    <location>
        <begin position="1"/>
        <end position="20"/>
    </location>
</feature>
<dbReference type="EMBL" id="JBBJCI010000375">
    <property type="protein sequence ID" value="KAK7231716.1"/>
    <property type="molecule type" value="Genomic_DNA"/>
</dbReference>
<reference evidence="2 3" key="1">
    <citation type="submission" date="2024-03" db="EMBL/GenBank/DDBJ databases">
        <title>Aureococcus anophagefferens CCMP1851 and Kratosvirus quantuckense: Draft genome of a second virus-susceptible host strain in the model system.</title>
        <authorList>
            <person name="Chase E."/>
            <person name="Truchon A.R."/>
            <person name="Schepens W."/>
            <person name="Wilhelm S.W."/>
        </authorList>
    </citation>
    <scope>NUCLEOTIDE SEQUENCE [LARGE SCALE GENOMIC DNA]</scope>
    <source>
        <strain evidence="2 3">CCMP1851</strain>
    </source>
</reference>
<name>A0ABR1FIZ0_AURAN</name>
<comment type="caution">
    <text evidence="2">The sequence shown here is derived from an EMBL/GenBank/DDBJ whole genome shotgun (WGS) entry which is preliminary data.</text>
</comment>
<evidence type="ECO:0000256" key="1">
    <source>
        <dbReference type="SAM" id="MobiDB-lite"/>
    </source>
</evidence>
<sequence>MAAAGGEELTDVGPCGKHLKDGDVLTLAPRDGTVCENLDEMECVTFQMGDGIYW</sequence>
<proteinExistence type="predicted"/>
<organism evidence="2 3">
    <name type="scientific">Aureococcus anophagefferens</name>
    <name type="common">Harmful bloom alga</name>
    <dbReference type="NCBI Taxonomy" id="44056"/>
    <lineage>
        <taxon>Eukaryota</taxon>
        <taxon>Sar</taxon>
        <taxon>Stramenopiles</taxon>
        <taxon>Ochrophyta</taxon>
        <taxon>Pelagophyceae</taxon>
        <taxon>Pelagomonadales</taxon>
        <taxon>Pelagomonadaceae</taxon>
        <taxon>Aureococcus</taxon>
    </lineage>
</organism>
<evidence type="ECO:0000313" key="3">
    <source>
        <dbReference type="Proteomes" id="UP001363151"/>
    </source>
</evidence>